<keyword evidence="4" id="KW-1185">Reference proteome</keyword>
<organism evidence="3 4">
    <name type="scientific">Amycolatopsis acididurans</name>
    <dbReference type="NCBI Taxonomy" id="2724524"/>
    <lineage>
        <taxon>Bacteria</taxon>
        <taxon>Bacillati</taxon>
        <taxon>Actinomycetota</taxon>
        <taxon>Actinomycetes</taxon>
        <taxon>Pseudonocardiales</taxon>
        <taxon>Pseudonocardiaceae</taxon>
        <taxon>Amycolatopsis</taxon>
    </lineage>
</organism>
<evidence type="ECO:0000256" key="1">
    <source>
        <dbReference type="SAM" id="MobiDB-lite"/>
    </source>
</evidence>
<accession>A0ABX1J5D3</accession>
<dbReference type="Proteomes" id="UP000715441">
    <property type="component" value="Unassembled WGS sequence"/>
</dbReference>
<dbReference type="PROSITE" id="PS51257">
    <property type="entry name" value="PROKAR_LIPOPROTEIN"/>
    <property type="match status" value="1"/>
</dbReference>
<feature type="signal peptide" evidence="2">
    <location>
        <begin position="1"/>
        <end position="20"/>
    </location>
</feature>
<gene>
    <name evidence="3" type="ORF">HFP15_14745</name>
</gene>
<feature type="compositionally biased region" description="Polar residues" evidence="1">
    <location>
        <begin position="31"/>
        <end position="41"/>
    </location>
</feature>
<dbReference type="EMBL" id="JAAXLS010000008">
    <property type="protein sequence ID" value="NKQ54144.1"/>
    <property type="molecule type" value="Genomic_DNA"/>
</dbReference>
<sequence length="207" mass="20603">MRAMKSGRPLALICAGIATAAIGGCTQTTPGTATSAPSDTNSASASGAAAAPKVSHPLPNIADYVSKTCDLVPAALISRLGFSDPTSTGAGDALGPGCSWVNTTNAHSKGLGVSVQTDGNKGNGGMAKIIKLNGSLYAFVEPTSISGYPAAYADSRDDRPQGKCGLFVGVTDDVTFAVDVQGYSGAQDSCDTVNQVAASVITTLRGG</sequence>
<name>A0ABX1J5D3_9PSEU</name>
<protein>
    <submittedName>
        <fullName evidence="3">DUF3558 domain-containing protein</fullName>
    </submittedName>
</protein>
<evidence type="ECO:0000313" key="3">
    <source>
        <dbReference type="EMBL" id="NKQ54144.1"/>
    </source>
</evidence>
<evidence type="ECO:0000313" key="4">
    <source>
        <dbReference type="Proteomes" id="UP000715441"/>
    </source>
</evidence>
<proteinExistence type="predicted"/>
<evidence type="ECO:0000256" key="2">
    <source>
        <dbReference type="SAM" id="SignalP"/>
    </source>
</evidence>
<reference evidence="3 4" key="1">
    <citation type="submission" date="2020-04" db="EMBL/GenBank/DDBJ databases">
        <title>Novel species.</title>
        <authorList>
            <person name="Teo W.F.A."/>
            <person name="Lipun K."/>
            <person name="Srisuk N."/>
            <person name="Duangmal K."/>
        </authorList>
    </citation>
    <scope>NUCLEOTIDE SEQUENCE [LARGE SCALE GENOMIC DNA]</scope>
    <source>
        <strain evidence="3 4">K13G38</strain>
    </source>
</reference>
<dbReference type="Pfam" id="PF12079">
    <property type="entry name" value="DUF3558"/>
    <property type="match status" value="1"/>
</dbReference>
<comment type="caution">
    <text evidence="3">The sequence shown here is derived from an EMBL/GenBank/DDBJ whole genome shotgun (WGS) entry which is preliminary data.</text>
</comment>
<feature type="chain" id="PRO_5046285196" evidence="2">
    <location>
        <begin position="21"/>
        <end position="207"/>
    </location>
</feature>
<feature type="region of interest" description="Disordered" evidence="1">
    <location>
        <begin position="31"/>
        <end position="50"/>
    </location>
</feature>
<keyword evidence="2" id="KW-0732">Signal</keyword>
<dbReference type="InterPro" id="IPR024520">
    <property type="entry name" value="DUF3558"/>
</dbReference>